<accession>A0A8S2KG77</accession>
<dbReference type="Gene3D" id="1.25.40.10">
    <property type="entry name" value="Tetratricopeptide repeat domain"/>
    <property type="match status" value="3"/>
</dbReference>
<comment type="subcellular location">
    <subcellularLocation>
        <location evidence="1">Cytoplasm</location>
    </subcellularLocation>
</comment>
<keyword evidence="6" id="KW-0548">Nucleotidyltransferase</keyword>
<proteinExistence type="inferred from homology"/>
<evidence type="ECO:0000256" key="11">
    <source>
        <dbReference type="PROSITE-ProRule" id="PRU00339"/>
    </source>
</evidence>
<name>A0A8S2KG77_9BILA</name>
<dbReference type="PROSITE" id="PS50005">
    <property type="entry name" value="TPR"/>
    <property type="match status" value="2"/>
</dbReference>
<keyword evidence="3" id="KW-0963">Cytoplasm</keyword>
<dbReference type="EMBL" id="CAJOBA010008956">
    <property type="protein sequence ID" value="CAF3840411.1"/>
    <property type="molecule type" value="Genomic_DNA"/>
</dbReference>
<dbReference type="Proteomes" id="UP000682733">
    <property type="component" value="Unassembled WGS sequence"/>
</dbReference>
<dbReference type="SUPFAM" id="SSF56399">
    <property type="entry name" value="ADP-ribosylation"/>
    <property type="match status" value="1"/>
</dbReference>
<dbReference type="InterPro" id="IPR000768">
    <property type="entry name" value="ART"/>
</dbReference>
<evidence type="ECO:0000313" key="15">
    <source>
        <dbReference type="Proteomes" id="UP000682733"/>
    </source>
</evidence>
<dbReference type="Pfam" id="PF13424">
    <property type="entry name" value="TPR_12"/>
    <property type="match status" value="1"/>
</dbReference>
<keyword evidence="12" id="KW-0520">NAD</keyword>
<dbReference type="EC" id="2.4.2.31" evidence="12"/>
<gene>
    <name evidence="13" type="ORF">OVA965_LOCUS18168</name>
    <name evidence="14" type="ORF">TMI583_LOCUS18179</name>
</gene>
<evidence type="ECO:0000313" key="14">
    <source>
        <dbReference type="EMBL" id="CAF3840411.1"/>
    </source>
</evidence>
<sequence length="810" mass="94113">MDVSVDRVISKDESKEADDILNTKTGEDITLIWYDQKIDIEIQTLMDNTNDCNYLCYTSEQLKEEVEKNVNEKIILIVSGQLAQETLSTFHGKDDIDSVYIFCKKSQQYQPLIDSKKYPKLVGIYTQYKELFDVIQKQLRILIKFRIFSQKPKAFRLLSNDSGGYLWYQLLKDFLFKMPVTETTEKEMLACCRYQYRSNPKQLEMIDEFEEIYASPQAITWYTRDSFLYRIVNRALRTQDIDALMQLRYIVTDLCALLKQTSDEQKAKRTNRTLYRGLRLSDIEIEQLKGNEGNLLATNGFLSTTPSLAVAVAFAANVIFEINMLGNLDNVIFADISQLSFMQDEEEILFDLGTIFRFQSINYDVDRRLYTIKLTVENDIDKLYDRNDFIKNHREKLQHIEDADHLNIEFGFLLTRVGLHNKAILHHEALLKVQSINEDEDIKYLIYSNLIMACLGVGQLDNALKYTELILKGNSSAVNEADCQYRLGLIYLHKDDYETALKFFEKGLKLFVEDKDHLETLSVLHYGMGKVYLSTNDYLLSAKHFQLALEIMNLLNEDDFDPDIGVVYCSVASLYSDIKEYDKVLHYCFKAIEIYKKYLPINHSHYTYPFHLLSGVYYERGNLDLCIEYSKKRLQLEEKPWKDDGTAFDINMWLGKCYSDKEDLTNSLKYFKKAAEICEKRMTPLLGKISVGQIHSVIGNLYILTTQYDLAIKHLNKSLAIRRANPEEVLETREIDTLDRLAECYQRIDNYEESYKVSSEALALEDDNSHVGSRVAKIVRVLTTIGAEYAATDTLDLAIKWLERIFDAKK</sequence>
<evidence type="ECO:0000256" key="8">
    <source>
        <dbReference type="ARBA" id="ARBA00022803"/>
    </source>
</evidence>
<keyword evidence="12" id="KW-0521">NADP</keyword>
<dbReference type="PROSITE" id="PS51996">
    <property type="entry name" value="TR_MART"/>
    <property type="match status" value="1"/>
</dbReference>
<feature type="repeat" description="TPR" evidence="11">
    <location>
        <begin position="481"/>
        <end position="514"/>
    </location>
</feature>
<dbReference type="SMART" id="SM00028">
    <property type="entry name" value="TPR"/>
    <property type="match status" value="8"/>
</dbReference>
<dbReference type="GO" id="GO:0016779">
    <property type="term" value="F:nucleotidyltransferase activity"/>
    <property type="evidence" value="ECO:0007669"/>
    <property type="project" value="UniProtKB-KW"/>
</dbReference>
<reference evidence="14" key="1">
    <citation type="submission" date="2021-02" db="EMBL/GenBank/DDBJ databases">
        <authorList>
            <person name="Nowell W R."/>
        </authorList>
    </citation>
    <scope>NUCLEOTIDE SEQUENCE</scope>
</reference>
<dbReference type="PANTHER" id="PTHR46630:SF1">
    <property type="entry name" value="TETRATRICOPEPTIDE REPEAT PROTEIN 29"/>
    <property type="match status" value="1"/>
</dbReference>
<dbReference type="Pfam" id="PF13181">
    <property type="entry name" value="TPR_8"/>
    <property type="match status" value="1"/>
</dbReference>
<evidence type="ECO:0000256" key="6">
    <source>
        <dbReference type="ARBA" id="ARBA00022695"/>
    </source>
</evidence>
<evidence type="ECO:0000256" key="7">
    <source>
        <dbReference type="ARBA" id="ARBA00022737"/>
    </source>
</evidence>
<dbReference type="Gene3D" id="3.90.176.10">
    <property type="entry name" value="Toxin ADP-ribosyltransferase, Chain A, domain 1"/>
    <property type="match status" value="1"/>
</dbReference>
<dbReference type="AlphaFoldDB" id="A0A8S2KG77"/>
<evidence type="ECO:0000256" key="5">
    <source>
        <dbReference type="ARBA" id="ARBA00022679"/>
    </source>
</evidence>
<keyword evidence="4 12" id="KW-0328">Glycosyltransferase</keyword>
<comment type="similarity">
    <text evidence="2 12">Belongs to the Arg-specific ADP-ribosyltransferase family.</text>
</comment>
<comment type="caution">
    <text evidence="14">The sequence shown here is derived from an EMBL/GenBank/DDBJ whole genome shotgun (WGS) entry which is preliminary data.</text>
</comment>
<keyword evidence="8 11" id="KW-0802">TPR repeat</keyword>
<dbReference type="PANTHER" id="PTHR46630">
    <property type="entry name" value="TETRATRICOPEPTIDE REPEAT PROTEIN 29"/>
    <property type="match status" value="1"/>
</dbReference>
<comment type="catalytic activity">
    <reaction evidence="10 12">
        <text>L-arginyl-[protein] + NAD(+) = N(omega)-(ADP-D-ribosyl)-L-arginyl-[protein] + nicotinamide + H(+)</text>
        <dbReference type="Rhea" id="RHEA:19149"/>
        <dbReference type="Rhea" id="RHEA-COMP:10532"/>
        <dbReference type="Rhea" id="RHEA-COMP:15087"/>
        <dbReference type="ChEBI" id="CHEBI:15378"/>
        <dbReference type="ChEBI" id="CHEBI:17154"/>
        <dbReference type="ChEBI" id="CHEBI:29965"/>
        <dbReference type="ChEBI" id="CHEBI:57540"/>
        <dbReference type="ChEBI" id="CHEBI:142554"/>
        <dbReference type="EC" id="2.4.2.31"/>
    </reaction>
</comment>
<dbReference type="Pfam" id="PF01129">
    <property type="entry name" value="ART"/>
    <property type="match status" value="1"/>
</dbReference>
<dbReference type="GO" id="GO:0106274">
    <property type="term" value="F:NAD+-protein-arginine ADP-ribosyltransferase activity"/>
    <property type="evidence" value="ECO:0007669"/>
    <property type="project" value="UniProtKB-EC"/>
</dbReference>
<evidence type="ECO:0000256" key="9">
    <source>
        <dbReference type="ARBA" id="ARBA00044739"/>
    </source>
</evidence>
<evidence type="ECO:0000256" key="3">
    <source>
        <dbReference type="ARBA" id="ARBA00022490"/>
    </source>
</evidence>
<keyword evidence="5 12" id="KW-0808">Transferase</keyword>
<comment type="function">
    <text evidence="9">Axonemal protein which is implicated in axonemal and/or peri-axonemal structure assembly and regulates flagellum assembly and beating and therefore sperm motility.</text>
</comment>
<dbReference type="EMBL" id="CAJNOK010008941">
    <property type="protein sequence ID" value="CAF1076819.1"/>
    <property type="molecule type" value="Genomic_DNA"/>
</dbReference>
<dbReference type="SUPFAM" id="SSF48452">
    <property type="entry name" value="TPR-like"/>
    <property type="match status" value="2"/>
</dbReference>
<organism evidence="14 15">
    <name type="scientific">Didymodactylos carnosus</name>
    <dbReference type="NCBI Taxonomy" id="1234261"/>
    <lineage>
        <taxon>Eukaryota</taxon>
        <taxon>Metazoa</taxon>
        <taxon>Spiralia</taxon>
        <taxon>Gnathifera</taxon>
        <taxon>Rotifera</taxon>
        <taxon>Eurotatoria</taxon>
        <taxon>Bdelloidea</taxon>
        <taxon>Philodinida</taxon>
        <taxon>Philodinidae</taxon>
        <taxon>Didymodactylos</taxon>
    </lineage>
</organism>
<dbReference type="InterPro" id="IPR019734">
    <property type="entry name" value="TPR_rpt"/>
</dbReference>
<evidence type="ECO:0000256" key="12">
    <source>
        <dbReference type="RuleBase" id="RU361228"/>
    </source>
</evidence>
<feature type="repeat" description="TPR" evidence="11">
    <location>
        <begin position="735"/>
        <end position="768"/>
    </location>
</feature>
<evidence type="ECO:0000256" key="10">
    <source>
        <dbReference type="ARBA" id="ARBA00047597"/>
    </source>
</evidence>
<keyword evidence="7" id="KW-0677">Repeat</keyword>
<evidence type="ECO:0000313" key="13">
    <source>
        <dbReference type="EMBL" id="CAF1076819.1"/>
    </source>
</evidence>
<evidence type="ECO:0000256" key="4">
    <source>
        <dbReference type="ARBA" id="ARBA00022676"/>
    </source>
</evidence>
<protein>
    <recommendedName>
        <fullName evidence="12">NAD(P)(+)--arginine ADP-ribosyltransferase</fullName>
        <ecNumber evidence="12">2.4.2.31</ecNumber>
    </recommendedName>
    <alternativeName>
        <fullName evidence="12">Mono(ADP-ribosyl)transferase</fullName>
    </alternativeName>
</protein>
<evidence type="ECO:0000256" key="2">
    <source>
        <dbReference type="ARBA" id="ARBA00009558"/>
    </source>
</evidence>
<dbReference type="Proteomes" id="UP000677228">
    <property type="component" value="Unassembled WGS sequence"/>
</dbReference>
<dbReference type="InterPro" id="IPR051476">
    <property type="entry name" value="Bac_ResReg_Asp_Phosphatase"/>
</dbReference>
<dbReference type="GO" id="GO:0005737">
    <property type="term" value="C:cytoplasm"/>
    <property type="evidence" value="ECO:0007669"/>
    <property type="project" value="UniProtKB-SubCell"/>
</dbReference>
<dbReference type="InterPro" id="IPR011990">
    <property type="entry name" value="TPR-like_helical_dom_sf"/>
</dbReference>
<evidence type="ECO:0000256" key="1">
    <source>
        <dbReference type="ARBA" id="ARBA00004496"/>
    </source>
</evidence>